<reference evidence="3" key="1">
    <citation type="submission" date="2016-01" db="EMBL/GenBank/DDBJ databases">
        <authorList>
            <person name="Mitreva M."/>
            <person name="Pepin K.H."/>
            <person name="Mihindukulasuriya K.A."/>
            <person name="Fulton R."/>
            <person name="Fronick C."/>
            <person name="O'Laughlin M."/>
            <person name="Miner T."/>
            <person name="Herter B."/>
            <person name="Rosa B.A."/>
            <person name="Cordes M."/>
            <person name="Tomlinson C."/>
            <person name="Wollam A."/>
            <person name="Palsikar V.B."/>
            <person name="Mardis E.R."/>
            <person name="Wilson R.K."/>
        </authorList>
    </citation>
    <scope>NUCLEOTIDE SEQUENCE [LARGE SCALE GENOMIC DNA]</scope>
    <source>
        <strain evidence="3">DNF00896</strain>
    </source>
</reference>
<dbReference type="Proteomes" id="UP000070394">
    <property type="component" value="Unassembled WGS sequence"/>
</dbReference>
<keyword evidence="3" id="KW-1185">Reference proteome</keyword>
<dbReference type="PATRIC" id="fig|467210.3.peg.2040"/>
<keyword evidence="1" id="KW-1133">Transmembrane helix</keyword>
<evidence type="ECO:0000313" key="2">
    <source>
        <dbReference type="EMBL" id="KXB55522.1"/>
    </source>
</evidence>
<feature type="transmembrane region" description="Helical" evidence="1">
    <location>
        <begin position="18"/>
        <end position="38"/>
    </location>
</feature>
<keyword evidence="1" id="KW-0812">Transmembrane</keyword>
<evidence type="ECO:0000256" key="1">
    <source>
        <dbReference type="SAM" id="Phobius"/>
    </source>
</evidence>
<dbReference type="EMBL" id="LSDA01000111">
    <property type="protein sequence ID" value="KXB55522.1"/>
    <property type="molecule type" value="Genomic_DNA"/>
</dbReference>
<organism evidence="2 3">
    <name type="scientific">Lachnoanaerobaculum saburreum</name>
    <dbReference type="NCBI Taxonomy" id="467210"/>
    <lineage>
        <taxon>Bacteria</taxon>
        <taxon>Bacillati</taxon>
        <taxon>Bacillota</taxon>
        <taxon>Clostridia</taxon>
        <taxon>Lachnospirales</taxon>
        <taxon>Lachnospiraceae</taxon>
        <taxon>Lachnoanaerobaculum</taxon>
    </lineage>
</organism>
<accession>A0A133ZJ98</accession>
<evidence type="ECO:0000313" key="3">
    <source>
        <dbReference type="Proteomes" id="UP000070394"/>
    </source>
</evidence>
<dbReference type="STRING" id="467210.HMPREF1866_02062"/>
<proteinExistence type="predicted"/>
<name>A0A133ZJ98_9FIRM</name>
<comment type="caution">
    <text evidence="2">The sequence shown here is derived from an EMBL/GenBank/DDBJ whole genome shotgun (WGS) entry which is preliminary data.</text>
</comment>
<keyword evidence="1" id="KW-0472">Membrane</keyword>
<gene>
    <name evidence="2" type="ORF">HMPREF1866_02062</name>
</gene>
<protein>
    <submittedName>
        <fullName evidence="2">Uncharacterized protein</fullName>
    </submittedName>
</protein>
<sequence length="52" mass="6223">MTGLFGIIYIMAFTQSNYIRYISHFIELIYVSFINLIVRNTQKKGKYESRKI</sequence>
<dbReference type="AlphaFoldDB" id="A0A133ZJ98"/>